<dbReference type="Proteomes" id="UP000594455">
    <property type="component" value="Chromosome"/>
</dbReference>
<keyword evidence="2" id="KW-1185">Reference proteome</keyword>
<evidence type="ECO:0000313" key="2">
    <source>
        <dbReference type="Proteomes" id="UP000594455"/>
    </source>
</evidence>
<accession>A0A7T1AYS4</accession>
<dbReference type="RefSeq" id="WP_195718494.1">
    <property type="nucleotide sequence ID" value="NZ_CP064056.1"/>
</dbReference>
<protein>
    <recommendedName>
        <fullName evidence="3">Phage protein</fullName>
    </recommendedName>
</protein>
<name>A0A7T1AYS4_9STAP</name>
<dbReference type="AlphaFoldDB" id="A0A7T1AYS4"/>
<evidence type="ECO:0000313" key="1">
    <source>
        <dbReference type="EMBL" id="QPM74609.1"/>
    </source>
</evidence>
<dbReference type="EMBL" id="CP064056">
    <property type="protein sequence ID" value="QPM74609.1"/>
    <property type="molecule type" value="Genomic_DNA"/>
</dbReference>
<reference evidence="1 2" key="1">
    <citation type="submission" date="2020-10" db="EMBL/GenBank/DDBJ databases">
        <title>Closed genome sequences of Staphylococcus lloydii sp. nov. and Staphylococcus durrellii sp. nov. Isolated from Captive Fruit Bats (Pteropus livingstonii).</title>
        <authorList>
            <person name="Fountain K."/>
        </authorList>
    </citation>
    <scope>NUCLEOTIDE SEQUENCE [LARGE SCALE GENOMIC DNA]</scope>
    <source>
        <strain evidence="1 2">23_2_7_LY</strain>
    </source>
</reference>
<organism evidence="1 2">
    <name type="scientific">Staphylococcus lloydii</name>
    <dbReference type="NCBI Taxonomy" id="2781774"/>
    <lineage>
        <taxon>Bacteria</taxon>
        <taxon>Bacillati</taxon>
        <taxon>Bacillota</taxon>
        <taxon>Bacilli</taxon>
        <taxon>Bacillales</taxon>
        <taxon>Staphylococcaceae</taxon>
        <taxon>Staphylococcus</taxon>
    </lineage>
</organism>
<gene>
    <name evidence="1" type="ORF">ISP08_09700</name>
</gene>
<sequence length="76" mass="8984">MVYKYEEFIDAMRFGLTMSDRDSTDDIWKMVDEVVNKAKAFDEILKIDNQATDEDRITGQYESDIETVLSEYKEDE</sequence>
<dbReference type="KEGG" id="sllo:ISP08_09700"/>
<proteinExistence type="predicted"/>
<evidence type="ECO:0008006" key="3">
    <source>
        <dbReference type="Google" id="ProtNLM"/>
    </source>
</evidence>